<evidence type="ECO:0000256" key="4">
    <source>
        <dbReference type="ARBA" id="ARBA00022842"/>
    </source>
</evidence>
<feature type="domain" description="RNA-binding protein AU-1/Ribonuclease E/G" evidence="6">
    <location>
        <begin position="102"/>
        <end position="358"/>
    </location>
</feature>
<evidence type="ECO:0000313" key="7">
    <source>
        <dbReference type="EMBL" id="TFB24928.1"/>
    </source>
</evidence>
<proteinExistence type="predicted"/>
<dbReference type="GO" id="GO:0005737">
    <property type="term" value="C:cytoplasm"/>
    <property type="evidence" value="ECO:0007669"/>
    <property type="project" value="TreeGrafter"/>
</dbReference>
<keyword evidence="8" id="KW-1185">Reference proteome</keyword>
<dbReference type="PANTHER" id="PTHR30001">
    <property type="entry name" value="RIBONUCLEASE"/>
    <property type="match status" value="1"/>
</dbReference>
<dbReference type="GO" id="GO:0004540">
    <property type="term" value="F:RNA nuclease activity"/>
    <property type="evidence" value="ECO:0007669"/>
    <property type="project" value="InterPro"/>
</dbReference>
<evidence type="ECO:0000256" key="2">
    <source>
        <dbReference type="ARBA" id="ARBA00022723"/>
    </source>
</evidence>
<dbReference type="InterPro" id="IPR019307">
    <property type="entry name" value="RNA-bd_AU-1/RNase_E/G"/>
</dbReference>
<dbReference type="RefSeq" id="WP_134338389.1">
    <property type="nucleotide sequence ID" value="NZ_SOPW01000001.1"/>
</dbReference>
<evidence type="ECO:0000256" key="5">
    <source>
        <dbReference type="ARBA" id="ARBA00022884"/>
    </source>
</evidence>
<evidence type="ECO:0000259" key="6">
    <source>
        <dbReference type="Pfam" id="PF10150"/>
    </source>
</evidence>
<dbReference type="GO" id="GO:0016787">
    <property type="term" value="F:hydrolase activity"/>
    <property type="evidence" value="ECO:0007669"/>
    <property type="project" value="UniProtKB-KW"/>
</dbReference>
<name>A0A4Y8ISL0_9BACI</name>
<sequence>MKQIYVQSRTKKQLAVYMNNNNLEDIFIQDRDEFNIGDVFLGIVKDVDFRLNVAFVRLNNRDIGFLKLEEPNQVHQGERVLVQIEKLATKSKYVTVNLSIQLQSPYIVILPYEKGIHTSKKLKEEERERLISLVNHQPVGLIIRTQSNELSDNIFLSHLKEQLTIWENIQWALNHVKSPQKVYQSMSDWTAFFNKHLGEINEMICDDIKFKEQLVKTCGSNTVNISYDLQFIKNRPYNLNQLVSLLTKREVPLSSGGHIIIDRTEAMTVIDVDTSNTRMNNNKDQILEQTNLKAAVECERQIRLRQLSGMILIDFINMNSKISKKKIIDQLRESFKNDSSITIYGFTKLGIVEMTRKRLFPDVYDQFSIYYAQSANQCELIMNQIEEKLLEYQSAQTDQLHLKVATKYNINWKAYLLELKERHELNFSLKLSEDPSLQEPFSLYKIEDGNRVNKQLRQQGIKVDNLF</sequence>
<keyword evidence="4" id="KW-0460">Magnesium</keyword>
<keyword evidence="2" id="KW-0479">Metal-binding</keyword>
<organism evidence="7 8">
    <name type="scientific">Filobacillus milosensis</name>
    <dbReference type="NCBI Taxonomy" id="94137"/>
    <lineage>
        <taxon>Bacteria</taxon>
        <taxon>Bacillati</taxon>
        <taxon>Bacillota</taxon>
        <taxon>Bacilli</taxon>
        <taxon>Bacillales</taxon>
        <taxon>Bacillaceae</taxon>
        <taxon>Filobacillus</taxon>
    </lineage>
</organism>
<dbReference type="GO" id="GO:0046872">
    <property type="term" value="F:metal ion binding"/>
    <property type="evidence" value="ECO:0007669"/>
    <property type="project" value="UniProtKB-KW"/>
</dbReference>
<accession>A0A4Y8ISL0</accession>
<reference evidence="7 8" key="1">
    <citation type="submission" date="2019-03" db="EMBL/GenBank/DDBJ databases">
        <authorList>
            <person name="He R.-H."/>
        </authorList>
    </citation>
    <scope>NUCLEOTIDE SEQUENCE [LARGE SCALE GENOMIC DNA]</scope>
    <source>
        <strain evidence="8">SH 714</strain>
    </source>
</reference>
<dbReference type="GO" id="GO:0006364">
    <property type="term" value="P:rRNA processing"/>
    <property type="evidence" value="ECO:0007669"/>
    <property type="project" value="TreeGrafter"/>
</dbReference>
<dbReference type="EMBL" id="SOPW01000001">
    <property type="protein sequence ID" value="TFB24928.1"/>
    <property type="molecule type" value="Genomic_DNA"/>
</dbReference>
<dbReference type="PANTHER" id="PTHR30001:SF0">
    <property type="entry name" value="RIBONUCLEASE G"/>
    <property type="match status" value="1"/>
</dbReference>
<keyword evidence="5" id="KW-0694">RNA-binding</keyword>
<evidence type="ECO:0000256" key="3">
    <source>
        <dbReference type="ARBA" id="ARBA00022801"/>
    </source>
</evidence>
<evidence type="ECO:0000313" key="8">
    <source>
        <dbReference type="Proteomes" id="UP000297975"/>
    </source>
</evidence>
<dbReference type="InterPro" id="IPR004659">
    <property type="entry name" value="RNase_E/G"/>
</dbReference>
<dbReference type="Proteomes" id="UP000297975">
    <property type="component" value="Unassembled WGS sequence"/>
</dbReference>
<gene>
    <name evidence="7" type="ORF">E3U55_00625</name>
</gene>
<dbReference type="Pfam" id="PF10150">
    <property type="entry name" value="RNase_E_G"/>
    <property type="match status" value="1"/>
</dbReference>
<dbReference type="GO" id="GO:0003723">
    <property type="term" value="F:RNA binding"/>
    <property type="evidence" value="ECO:0007669"/>
    <property type="project" value="UniProtKB-KW"/>
</dbReference>
<comment type="cofactor">
    <cofactor evidence="1">
        <name>Mg(2+)</name>
        <dbReference type="ChEBI" id="CHEBI:18420"/>
    </cofactor>
</comment>
<protein>
    <recommendedName>
        <fullName evidence="6">RNA-binding protein AU-1/Ribonuclease E/G domain-containing protein</fullName>
    </recommendedName>
</protein>
<dbReference type="OrthoDB" id="9804278at2"/>
<comment type="caution">
    <text evidence="7">The sequence shown here is derived from an EMBL/GenBank/DDBJ whole genome shotgun (WGS) entry which is preliminary data.</text>
</comment>
<evidence type="ECO:0000256" key="1">
    <source>
        <dbReference type="ARBA" id="ARBA00001946"/>
    </source>
</evidence>
<dbReference type="AlphaFoldDB" id="A0A4Y8ISL0"/>
<keyword evidence="3" id="KW-0378">Hydrolase</keyword>